<sequence length="143" mass="15973">MIAREIELLAAQFETLIAAVTERERVRGAMASDEIPTPRWLRTLAILAVDIEFLVSHRDVVDLAAVADVCGEVERLLAREADDDEVRSCLRKAIESSPLVRAIAGEAERQSRRVRGTARLAEEELRRRQVLDAAFTSSLRLGH</sequence>
<dbReference type="KEGG" id="llu:AKJ09_04609"/>
<dbReference type="Proteomes" id="UP000064967">
    <property type="component" value="Chromosome"/>
</dbReference>
<dbReference type="STRING" id="1391654.AKJ09_04609"/>
<gene>
    <name evidence="1" type="ORF">AKJ09_04609</name>
</gene>
<dbReference type="EMBL" id="CP012333">
    <property type="protein sequence ID" value="AKU97945.1"/>
    <property type="molecule type" value="Genomic_DNA"/>
</dbReference>
<evidence type="ECO:0000313" key="1">
    <source>
        <dbReference type="EMBL" id="AKU97945.1"/>
    </source>
</evidence>
<proteinExistence type="predicted"/>
<dbReference type="AlphaFoldDB" id="A0A0K1PWN7"/>
<evidence type="ECO:0000313" key="2">
    <source>
        <dbReference type="Proteomes" id="UP000064967"/>
    </source>
</evidence>
<accession>A0A0K1PWN7</accession>
<organism evidence="1 2">
    <name type="scientific">Labilithrix luteola</name>
    <dbReference type="NCBI Taxonomy" id="1391654"/>
    <lineage>
        <taxon>Bacteria</taxon>
        <taxon>Pseudomonadati</taxon>
        <taxon>Myxococcota</taxon>
        <taxon>Polyangia</taxon>
        <taxon>Polyangiales</taxon>
        <taxon>Labilitrichaceae</taxon>
        <taxon>Labilithrix</taxon>
    </lineage>
</organism>
<reference evidence="1 2" key="1">
    <citation type="submission" date="2015-08" db="EMBL/GenBank/DDBJ databases">
        <authorList>
            <person name="Babu N.S."/>
            <person name="Beckwith C.J."/>
            <person name="Beseler K.G."/>
            <person name="Brison A."/>
            <person name="Carone J.V."/>
            <person name="Caskin T.P."/>
            <person name="Diamond M."/>
            <person name="Durham M.E."/>
            <person name="Foxe J.M."/>
            <person name="Go M."/>
            <person name="Henderson B.A."/>
            <person name="Jones I.B."/>
            <person name="McGettigan J.A."/>
            <person name="Micheletti S.J."/>
            <person name="Nasrallah M.E."/>
            <person name="Ortiz D."/>
            <person name="Piller C.R."/>
            <person name="Privatt S.R."/>
            <person name="Schneider S.L."/>
            <person name="Sharp S."/>
            <person name="Smith T.C."/>
            <person name="Stanton J.D."/>
            <person name="Ullery H.E."/>
            <person name="Wilson R.J."/>
            <person name="Serrano M.G."/>
            <person name="Buck G."/>
            <person name="Lee V."/>
            <person name="Wang Y."/>
            <person name="Carvalho R."/>
            <person name="Voegtly L."/>
            <person name="Shi R."/>
            <person name="Duckworth R."/>
            <person name="Johnson A."/>
            <person name="Loviza R."/>
            <person name="Walstead R."/>
            <person name="Shah Z."/>
            <person name="Kiflezghi M."/>
            <person name="Wade K."/>
            <person name="Ball S.L."/>
            <person name="Bradley K.W."/>
            <person name="Asai D.J."/>
            <person name="Bowman C.A."/>
            <person name="Russell D.A."/>
            <person name="Pope W.H."/>
            <person name="Jacobs-Sera D."/>
            <person name="Hendrix R.W."/>
            <person name="Hatfull G.F."/>
        </authorList>
    </citation>
    <scope>NUCLEOTIDE SEQUENCE [LARGE SCALE GENOMIC DNA]</scope>
    <source>
        <strain evidence="1 2">DSM 27648</strain>
    </source>
</reference>
<protein>
    <submittedName>
        <fullName evidence="1">Uncharacterized protein</fullName>
    </submittedName>
</protein>
<keyword evidence="2" id="KW-1185">Reference proteome</keyword>
<name>A0A0K1PWN7_9BACT</name>